<dbReference type="RefSeq" id="XP_007681345.1">
    <property type="nucleotide sequence ID" value="XM_007683155.1"/>
</dbReference>
<evidence type="ECO:0000256" key="1">
    <source>
        <dbReference type="SAM" id="MobiDB-lite"/>
    </source>
</evidence>
<feature type="region of interest" description="Disordered" evidence="1">
    <location>
        <begin position="525"/>
        <end position="554"/>
    </location>
</feature>
<dbReference type="OMA" id="ERSNIGM"/>
<feature type="compositionally biased region" description="Polar residues" evidence="1">
    <location>
        <begin position="12"/>
        <end position="34"/>
    </location>
</feature>
<keyword evidence="3" id="KW-1185">Reference proteome</keyword>
<feature type="region of interest" description="Disordered" evidence="1">
    <location>
        <begin position="743"/>
        <end position="767"/>
    </location>
</feature>
<gene>
    <name evidence="2" type="ORF">BAUCODRAFT_28463</name>
</gene>
<evidence type="ECO:0000313" key="2">
    <source>
        <dbReference type="EMBL" id="EMC91344.1"/>
    </source>
</evidence>
<feature type="compositionally biased region" description="Basic and acidic residues" evidence="1">
    <location>
        <begin position="309"/>
        <end position="329"/>
    </location>
</feature>
<proteinExistence type="predicted"/>
<evidence type="ECO:0000313" key="3">
    <source>
        <dbReference type="Proteomes" id="UP000011761"/>
    </source>
</evidence>
<dbReference type="HOGENOM" id="CLU_006885_0_0_1"/>
<name>M2MXF2_BAUPA</name>
<feature type="compositionally biased region" description="Polar residues" evidence="1">
    <location>
        <begin position="525"/>
        <end position="535"/>
    </location>
</feature>
<protein>
    <submittedName>
        <fullName evidence="2">Uncharacterized protein</fullName>
    </submittedName>
</protein>
<feature type="region of interest" description="Disordered" evidence="1">
    <location>
        <begin position="918"/>
        <end position="1016"/>
    </location>
</feature>
<feature type="region of interest" description="Disordered" evidence="1">
    <location>
        <begin position="415"/>
        <end position="513"/>
    </location>
</feature>
<dbReference type="AlphaFoldDB" id="M2MXF2"/>
<dbReference type="Proteomes" id="UP000011761">
    <property type="component" value="Unassembled WGS sequence"/>
</dbReference>
<feature type="compositionally biased region" description="Low complexity" evidence="1">
    <location>
        <begin position="108"/>
        <end position="127"/>
    </location>
</feature>
<dbReference type="PANTHER" id="PTHR42068">
    <property type="entry name" value="YALI0B18964P"/>
    <property type="match status" value="1"/>
</dbReference>
<dbReference type="PANTHER" id="PTHR42068:SF1">
    <property type="entry name" value="YALI0B18964P"/>
    <property type="match status" value="1"/>
</dbReference>
<feature type="compositionally biased region" description="Polar residues" evidence="1">
    <location>
        <begin position="958"/>
        <end position="976"/>
    </location>
</feature>
<feature type="compositionally biased region" description="Polar residues" evidence="1">
    <location>
        <begin position="753"/>
        <end position="767"/>
    </location>
</feature>
<dbReference type="EMBL" id="KB445564">
    <property type="protein sequence ID" value="EMC91344.1"/>
    <property type="molecule type" value="Genomic_DNA"/>
</dbReference>
<feature type="compositionally biased region" description="Polar residues" evidence="1">
    <location>
        <begin position="453"/>
        <end position="475"/>
    </location>
</feature>
<reference evidence="2 3" key="1">
    <citation type="journal article" date="2012" name="PLoS Pathog.">
        <title>Diverse lifestyles and strategies of plant pathogenesis encoded in the genomes of eighteen Dothideomycetes fungi.</title>
        <authorList>
            <person name="Ohm R.A."/>
            <person name="Feau N."/>
            <person name="Henrissat B."/>
            <person name="Schoch C.L."/>
            <person name="Horwitz B.A."/>
            <person name="Barry K.W."/>
            <person name="Condon B.J."/>
            <person name="Copeland A.C."/>
            <person name="Dhillon B."/>
            <person name="Glaser F."/>
            <person name="Hesse C.N."/>
            <person name="Kosti I."/>
            <person name="LaButti K."/>
            <person name="Lindquist E.A."/>
            <person name="Lucas S."/>
            <person name="Salamov A.A."/>
            <person name="Bradshaw R.E."/>
            <person name="Ciuffetti L."/>
            <person name="Hamelin R.C."/>
            <person name="Kema G.H.J."/>
            <person name="Lawrence C."/>
            <person name="Scott J.A."/>
            <person name="Spatafora J.W."/>
            <person name="Turgeon B.G."/>
            <person name="de Wit P.J.G.M."/>
            <person name="Zhong S."/>
            <person name="Goodwin S.B."/>
            <person name="Grigoriev I.V."/>
        </authorList>
    </citation>
    <scope>NUCLEOTIDE SEQUENCE [LARGE SCALE GENOMIC DNA]</scope>
    <source>
        <strain evidence="2 3">UAMH 10762</strain>
    </source>
</reference>
<dbReference type="STRING" id="717646.M2MXF2"/>
<dbReference type="KEGG" id="bcom:BAUCODRAFT_28463"/>
<feature type="region of interest" description="Disordered" evidence="1">
    <location>
        <begin position="1"/>
        <end position="242"/>
    </location>
</feature>
<feature type="compositionally biased region" description="Polar residues" evidence="1">
    <location>
        <begin position="53"/>
        <end position="65"/>
    </location>
</feature>
<dbReference type="GeneID" id="19110720"/>
<feature type="compositionally biased region" description="Low complexity" evidence="1">
    <location>
        <begin position="174"/>
        <end position="183"/>
    </location>
</feature>
<feature type="region of interest" description="Disordered" evidence="1">
    <location>
        <begin position="265"/>
        <end position="386"/>
    </location>
</feature>
<dbReference type="eggNOG" id="ENOG502S93S">
    <property type="taxonomic scope" value="Eukaryota"/>
</dbReference>
<organism evidence="2 3">
    <name type="scientific">Baudoinia panamericana (strain UAMH 10762)</name>
    <name type="common">Angels' share fungus</name>
    <name type="synonym">Baudoinia compniacensis (strain UAMH 10762)</name>
    <dbReference type="NCBI Taxonomy" id="717646"/>
    <lineage>
        <taxon>Eukaryota</taxon>
        <taxon>Fungi</taxon>
        <taxon>Dikarya</taxon>
        <taxon>Ascomycota</taxon>
        <taxon>Pezizomycotina</taxon>
        <taxon>Dothideomycetes</taxon>
        <taxon>Dothideomycetidae</taxon>
        <taxon>Mycosphaerellales</taxon>
        <taxon>Teratosphaeriaceae</taxon>
        <taxon>Baudoinia</taxon>
    </lineage>
</organism>
<feature type="compositionally biased region" description="Polar residues" evidence="1">
    <location>
        <begin position="425"/>
        <end position="443"/>
    </location>
</feature>
<sequence length="1052" mass="113443">MPNLKLFKRRSSQNALDLASSDQNESPQPAQSSFRVLDRPQKAQHAFEGPSARSGTPQRPFQSPLEQLRRGSADGSGSGLNRCVDDLRPQRPDGTLKAGRGSGGTTNSDSSRYYDSSAASARHSSSSTLPSSIEPEREPENDELFPRKAPTVPMHNPSGADDNDPLPPPPSFTSRAARAFSFAQKHARNNSTASRDPPPALSSGNGVPRSPESTHTAQRDRSMTSSSYASTAKPPRHDLDLNLGASNFGDDFGNLFSGLGRSANHSRDELGLPSPVAPSIFHRTESEPTFPPRAFNRKLMTPSPNIPRSPRDDAGSPLSSEEHDIHERLIAGSGLSSPRTEDDAPTPPAHTSGLTTAFLGKVTGGYSLVPERKTSPSLERSSYDSEAPWTAEEEHVYGNGVLQLPNGNETLRKVETNNTEEETSSKFSFQSSDAGSKRTQILSRPQAMPGATRSVNNSPNVETGPSVLSSNSTTPRAAKLAVNGSHDESLFDSSPLGPASHALRPGHERTDSGAMRRMTTAQFQALQRSGNSSLENSEDEVHEHDEDEDVDEEERAKLVTRQRRQQLANMSVYRQQMKKVTGGGPADLPIVRSSMERASNSAPPATNMAMLHFGGIGGTPPPETVRGKQTEEEDDDVPLGILQAHGFPSASRPPTRQMANDAQHRPSVAGSVVNGGAGQGSLPPFARRLPADPYFGASLVNQSHRESLAFSTAGSVYGGATSPMPPQQQHHGGLVGVIASEERAKASRRGSPNPVTGTYNTPMPANAPQQMPGMPRTMSMGSTANPQVYSPSGYTPGMPMMAGMPQMMMPSMDPTQQQMQQFMQMQMQWMQNMMAMQQQQFSQNNTPQQITPATDYLGVPLPQQRPMSVMSHAASFQGMPPGHGRAMTMMSPPSQWDLGRSQQRPMSAMPSGYPQSGLNIPAPSPGYAPSLAPSERSNIGMPSRYRPVTPANDGATLTGRSQSLDSSMTLQALSNEPRSRSQEPLPKSTIRIVDKPKGAAKVTTRPVNAEGDEEEDWAEMAKKRTEKKFGWRKKETRAGMEPALTELYSTTE</sequence>
<feature type="compositionally biased region" description="Basic residues" evidence="1">
    <location>
        <begin position="1"/>
        <end position="11"/>
    </location>
</feature>
<accession>M2MXF2</accession>
<feature type="region of interest" description="Disordered" evidence="1">
    <location>
        <begin position="646"/>
        <end position="676"/>
    </location>
</feature>
<dbReference type="OrthoDB" id="5396252at2759"/>